<dbReference type="AlphaFoldDB" id="A0A2Z7AGB1"/>
<organism evidence="2 3">
    <name type="scientific">Dorcoceras hygrometricum</name>
    <dbReference type="NCBI Taxonomy" id="472368"/>
    <lineage>
        <taxon>Eukaryota</taxon>
        <taxon>Viridiplantae</taxon>
        <taxon>Streptophyta</taxon>
        <taxon>Embryophyta</taxon>
        <taxon>Tracheophyta</taxon>
        <taxon>Spermatophyta</taxon>
        <taxon>Magnoliopsida</taxon>
        <taxon>eudicotyledons</taxon>
        <taxon>Gunneridae</taxon>
        <taxon>Pentapetalae</taxon>
        <taxon>asterids</taxon>
        <taxon>lamiids</taxon>
        <taxon>Lamiales</taxon>
        <taxon>Gesneriaceae</taxon>
        <taxon>Didymocarpoideae</taxon>
        <taxon>Trichosporeae</taxon>
        <taxon>Loxocarpinae</taxon>
        <taxon>Dorcoceras</taxon>
    </lineage>
</organism>
<feature type="transmembrane region" description="Helical" evidence="1">
    <location>
        <begin position="256"/>
        <end position="275"/>
    </location>
</feature>
<dbReference type="InterPro" id="IPR007720">
    <property type="entry name" value="PigQ/GPI1"/>
</dbReference>
<dbReference type="EMBL" id="KV017478">
    <property type="protein sequence ID" value="KZV18294.1"/>
    <property type="molecule type" value="Genomic_DNA"/>
</dbReference>
<keyword evidence="1" id="KW-1133">Transmembrane helix</keyword>
<keyword evidence="3" id="KW-1185">Reference proteome</keyword>
<name>A0A2Z7AGB1_9LAMI</name>
<feature type="transmembrane region" description="Helical" evidence="1">
    <location>
        <begin position="183"/>
        <end position="204"/>
    </location>
</feature>
<feature type="transmembrane region" description="Helical" evidence="1">
    <location>
        <begin position="58"/>
        <end position="79"/>
    </location>
</feature>
<accession>A0A2Z7AGB1</accession>
<sequence length="395" mass="44721">MSHSFVYSILGKVFCNTRQSILFRSCQLLYWPFFLQDPGKRSLTCVEFAEKAAFRMHLMWSNIVVDIFLGNLFGIVLWYSAETCCLWVSSCVNDITDHCLRTSIWLMGNPAGFKLNTELAGVLGMISLNGIQIWSTLWAFMSFLFIHFLKGLAIFGIFFGLTTAAALIIDIISIATIHVLTLHLFLSLLYSSQIQTVAALWRLFRGQKWNPLRQRLDSYDYTVEQHVVGSLLFTPILLLLPTTSAFYIFFSSLHTAVSFICFVIGVTISIIRATPYSKIFIWLKKKQRFPSGIWFEVAPCKCIETGAENDGYKSTRKLLDNSRASGKSTILVSFLRSNHLNLGEVVCPHYGQIYGAFSKSSIISSAYSLLTGTRYPFLPPPPIRTVRRSTVLFHI</sequence>
<proteinExistence type="predicted"/>
<dbReference type="GO" id="GO:0016020">
    <property type="term" value="C:membrane"/>
    <property type="evidence" value="ECO:0007669"/>
    <property type="project" value="InterPro"/>
</dbReference>
<feature type="transmembrane region" description="Helical" evidence="1">
    <location>
        <begin position="152"/>
        <end position="177"/>
    </location>
</feature>
<feature type="transmembrane region" description="Helical" evidence="1">
    <location>
        <begin position="119"/>
        <end position="140"/>
    </location>
</feature>
<dbReference type="Pfam" id="PF05024">
    <property type="entry name" value="Gpi1"/>
    <property type="match status" value="1"/>
</dbReference>
<gene>
    <name evidence="2" type="ORF">F511_25398</name>
</gene>
<dbReference type="PANTHER" id="PTHR47555:SF2">
    <property type="entry name" value="N-ACETYLGLUCOSAMINYL TRANSFERASE COMPONENT FAMILY PROTEIN _ GPI1 FAMILY PROTEIN"/>
    <property type="match status" value="1"/>
</dbReference>
<evidence type="ECO:0000313" key="2">
    <source>
        <dbReference type="EMBL" id="KZV18294.1"/>
    </source>
</evidence>
<dbReference type="GO" id="GO:0006506">
    <property type="term" value="P:GPI anchor biosynthetic process"/>
    <property type="evidence" value="ECO:0007669"/>
    <property type="project" value="InterPro"/>
</dbReference>
<evidence type="ECO:0000313" key="3">
    <source>
        <dbReference type="Proteomes" id="UP000250235"/>
    </source>
</evidence>
<dbReference type="PANTHER" id="PTHR47555">
    <property type="entry name" value="N-ACETYLGLUCOSAMINYL TRANSFERASE COMPONENT FAMILY PROTEIN / GPI1 FAMILY PROTEIN"/>
    <property type="match status" value="1"/>
</dbReference>
<evidence type="ECO:0000256" key="1">
    <source>
        <dbReference type="SAM" id="Phobius"/>
    </source>
</evidence>
<reference evidence="2 3" key="1">
    <citation type="journal article" date="2015" name="Proc. Natl. Acad. Sci. U.S.A.">
        <title>The resurrection genome of Boea hygrometrica: A blueprint for survival of dehydration.</title>
        <authorList>
            <person name="Xiao L."/>
            <person name="Yang G."/>
            <person name="Zhang L."/>
            <person name="Yang X."/>
            <person name="Zhao S."/>
            <person name="Ji Z."/>
            <person name="Zhou Q."/>
            <person name="Hu M."/>
            <person name="Wang Y."/>
            <person name="Chen M."/>
            <person name="Xu Y."/>
            <person name="Jin H."/>
            <person name="Xiao X."/>
            <person name="Hu G."/>
            <person name="Bao F."/>
            <person name="Hu Y."/>
            <person name="Wan P."/>
            <person name="Li L."/>
            <person name="Deng X."/>
            <person name="Kuang T."/>
            <person name="Xiang C."/>
            <person name="Zhu J.K."/>
            <person name="Oliver M.J."/>
            <person name="He Y."/>
        </authorList>
    </citation>
    <scope>NUCLEOTIDE SEQUENCE [LARGE SCALE GENOMIC DNA]</scope>
    <source>
        <strain evidence="3">cv. XS01</strain>
    </source>
</reference>
<feature type="transmembrane region" description="Helical" evidence="1">
    <location>
        <begin position="225"/>
        <end position="250"/>
    </location>
</feature>
<keyword evidence="1" id="KW-0812">Transmembrane</keyword>
<dbReference type="OrthoDB" id="70250at2759"/>
<protein>
    <submittedName>
        <fullName evidence="2">Uncharacterized protein</fullName>
    </submittedName>
</protein>
<keyword evidence="1" id="KW-0472">Membrane</keyword>
<dbReference type="Proteomes" id="UP000250235">
    <property type="component" value="Unassembled WGS sequence"/>
</dbReference>